<reference evidence="2 3" key="1">
    <citation type="submission" date="2018-06" db="EMBL/GenBank/DDBJ databases">
        <authorList>
            <consortium name="Pathogen Informatics"/>
            <person name="Doyle S."/>
        </authorList>
    </citation>
    <scope>NUCLEOTIDE SEQUENCE [LARGE SCALE GENOMIC DNA]</scope>
    <source>
        <strain evidence="2 3">NCTC13093</strain>
    </source>
</reference>
<keyword evidence="1" id="KW-0472">Membrane</keyword>
<dbReference type="AlphaFoldDB" id="A0A2X0VC37"/>
<evidence type="ECO:0000313" key="2">
    <source>
        <dbReference type="EMBL" id="SPT70746.1"/>
    </source>
</evidence>
<dbReference type="RefSeq" id="WP_146740846.1">
    <property type="nucleotide sequence ID" value="NZ_UAPU01000007.1"/>
</dbReference>
<gene>
    <name evidence="2" type="ORF">NCTC13093_02167</name>
</gene>
<proteinExistence type="predicted"/>
<accession>A0A2X0VC37</accession>
<feature type="transmembrane region" description="Helical" evidence="1">
    <location>
        <begin position="70"/>
        <end position="97"/>
    </location>
</feature>
<feature type="transmembrane region" description="Helical" evidence="1">
    <location>
        <begin position="157"/>
        <end position="179"/>
    </location>
</feature>
<dbReference type="Proteomes" id="UP000250086">
    <property type="component" value="Unassembled WGS sequence"/>
</dbReference>
<evidence type="ECO:0000313" key="3">
    <source>
        <dbReference type="Proteomes" id="UP000250086"/>
    </source>
</evidence>
<keyword evidence="3" id="KW-1185">Reference proteome</keyword>
<feature type="transmembrane region" description="Helical" evidence="1">
    <location>
        <begin position="42"/>
        <end position="64"/>
    </location>
</feature>
<evidence type="ECO:0000256" key="1">
    <source>
        <dbReference type="SAM" id="Phobius"/>
    </source>
</evidence>
<dbReference type="EMBL" id="UAPV01000001">
    <property type="protein sequence ID" value="SPT70746.1"/>
    <property type="molecule type" value="Genomic_DNA"/>
</dbReference>
<protein>
    <submittedName>
        <fullName evidence="2">Uncharacterized protein</fullName>
    </submittedName>
</protein>
<name>A0A2X0VC37_9GAMM</name>
<sequence length="203" mass="23156">MDKKEDKGDGIIHKFTKELENIPESTTYIEVAQDTKSKFARIYLLILCVFLSVIITLISPYNILSELNQTVIFMVLSLGIALLLIAAIASALAYFIYLQLSTLNIKVTQKEDNLFYKIKKSLKHTAFILSLSLVSFYSSELILTSMVMEFLTIRHMYLVNIICLSLFTYFFLLSFNLIVNLIHDMIKHAHSVVIQSATGKRSE</sequence>
<feature type="transmembrane region" description="Helical" evidence="1">
    <location>
        <begin position="126"/>
        <end position="151"/>
    </location>
</feature>
<keyword evidence="1" id="KW-0812">Transmembrane</keyword>
<organism evidence="2 3">
    <name type="scientific">Anaerobiospirillum thomasii</name>
    <dbReference type="NCBI Taxonomy" id="179995"/>
    <lineage>
        <taxon>Bacteria</taxon>
        <taxon>Pseudomonadati</taxon>
        <taxon>Pseudomonadota</taxon>
        <taxon>Gammaproteobacteria</taxon>
        <taxon>Aeromonadales</taxon>
        <taxon>Succinivibrionaceae</taxon>
        <taxon>Anaerobiospirillum</taxon>
    </lineage>
</organism>
<keyword evidence="1" id="KW-1133">Transmembrane helix</keyword>